<dbReference type="EMBL" id="CP007772">
    <property type="protein sequence ID" value="AJC90939.1"/>
    <property type="molecule type" value="Genomic_DNA"/>
</dbReference>
<dbReference type="RefSeq" id="WP_039664140.1">
    <property type="nucleotide sequence ID" value="NZ_CP007772.1"/>
</dbReference>
<organism evidence="1 2">
    <name type="scientific">Campylobacter subantarcticus LMG 24374</name>
    <dbReference type="NCBI Taxonomy" id="1388751"/>
    <lineage>
        <taxon>Bacteria</taxon>
        <taxon>Pseudomonadati</taxon>
        <taxon>Campylobacterota</taxon>
        <taxon>Epsilonproteobacteria</taxon>
        <taxon>Campylobacterales</taxon>
        <taxon>Campylobacteraceae</taxon>
        <taxon>Campylobacter</taxon>
    </lineage>
</organism>
<sequence length="209" mass="24534">MKILYLLLMGVFACANIYEDLNDFAYNKQNTLNLNSSQAWFLEYKQNKQACVDIVLTKHKAYVVQIHLACNNLNKEKINDYLNSQFLSLYSKDLTKLRREIASIKNVMRDFMIYYTLHQSFANDIKKMSKSDKLQVYQLDKKNGGKIFYKVNNQACVVFDLYLDENLQANMQVSGLENLDKTCMELISSPEFKDLSYTKDEMKKYKLKN</sequence>
<dbReference type="AlphaFoldDB" id="A0A0A8HDF4"/>
<dbReference type="Proteomes" id="UP000031135">
    <property type="component" value="Chromosome"/>
</dbReference>
<protein>
    <recommendedName>
        <fullName evidence="3">Lipoprotein</fullName>
    </recommendedName>
</protein>
<evidence type="ECO:0000313" key="1">
    <source>
        <dbReference type="EMBL" id="AJC90939.1"/>
    </source>
</evidence>
<evidence type="ECO:0000313" key="2">
    <source>
        <dbReference type="Proteomes" id="UP000031135"/>
    </source>
</evidence>
<gene>
    <name evidence="1" type="ORF">CSUB8521_1104</name>
</gene>
<reference evidence="1 2" key="1">
    <citation type="journal article" date="2014" name="Genome Biol. Evol.">
        <title>Comparative Genomics of the Campylobacter lari Group.</title>
        <authorList>
            <person name="Miller W.G."/>
            <person name="Yee E."/>
            <person name="Chapman M.H."/>
            <person name="Smith T.P."/>
            <person name="Bono J.L."/>
            <person name="Huynh S."/>
            <person name="Parker C.T."/>
            <person name="Vandamme P."/>
            <person name="Luong K."/>
            <person name="Korlach J."/>
        </authorList>
    </citation>
    <scope>NUCLEOTIDE SEQUENCE [LARGE SCALE GENOMIC DNA]</scope>
    <source>
        <strain evidence="1 2">LMG 24374</strain>
    </source>
</reference>
<name>A0A0A8HDF4_9BACT</name>
<accession>A0A0A8HDF4</accession>
<evidence type="ECO:0008006" key="3">
    <source>
        <dbReference type="Google" id="ProtNLM"/>
    </source>
</evidence>
<dbReference type="OrthoDB" id="5360895at2"/>
<dbReference type="HOGENOM" id="CLU_1324416_0_0_7"/>
<dbReference type="KEGG" id="csm:CSUB8521_1104"/>
<proteinExistence type="predicted"/>